<dbReference type="Proteomes" id="UP001482513">
    <property type="component" value="Unassembled WGS sequence"/>
</dbReference>
<keyword evidence="1" id="KW-1133">Transmembrane helix</keyword>
<keyword evidence="1" id="KW-0812">Transmembrane</keyword>
<proteinExistence type="predicted"/>
<dbReference type="EMBL" id="JAMPKX010000012">
    <property type="protein sequence ID" value="MEP0949545.1"/>
    <property type="molecule type" value="Genomic_DNA"/>
</dbReference>
<comment type="caution">
    <text evidence="2">The sequence shown here is derived from an EMBL/GenBank/DDBJ whole genome shotgun (WGS) entry which is preliminary data.</text>
</comment>
<dbReference type="PANTHER" id="PTHR34127">
    <property type="entry name" value="OS04G0405600 PROTEIN"/>
    <property type="match status" value="1"/>
</dbReference>
<dbReference type="InterPro" id="IPR010765">
    <property type="entry name" value="DUF1350"/>
</dbReference>
<dbReference type="RefSeq" id="WP_190695159.1">
    <property type="nucleotide sequence ID" value="NZ_JAMPKX010000012.1"/>
</dbReference>
<keyword evidence="1" id="KW-0472">Membrane</keyword>
<keyword evidence="3" id="KW-1185">Reference proteome</keyword>
<protein>
    <submittedName>
        <fullName evidence="2">DUF1350 family protein</fullName>
    </submittedName>
</protein>
<sequence length="342" mass="39018">MASKLRFKPISHSWVALHPNPKGVIQFVGGAFFGTFGPMFFYRHLLRYLYEKSYTIVLLPFNFSFDHYREAIFLVKEQYHILPDLVRLAMLAGYDHQFYLKDSNYYWIAHSIGCKYVSLLEAFSALPDDKSEATQFIRELLKNLPDESYSETAIEKVVAQIDRLFGDLQIEAKSTQKLIHDYQQSIGQSYDESAESIFLNLFIKNQPSVLLAPCTSDTSSAVKPKAFARLVDKWGMGVKPTTATTCALIKQSDLFGLLGLVCFQSDKIAAETCQWFLEVLKKPSRENQKYLNGGHLRPLGVQLVNHVVNPFFDWPLLTLTDKRNAALEDLMSELLESFSARI</sequence>
<dbReference type="Pfam" id="PF07082">
    <property type="entry name" value="DUF1350"/>
    <property type="match status" value="1"/>
</dbReference>
<reference evidence="2 3" key="1">
    <citation type="submission" date="2022-04" db="EMBL/GenBank/DDBJ databases">
        <title>Positive selection, recombination, and allopatry shape intraspecific diversity of widespread and dominant cyanobacteria.</title>
        <authorList>
            <person name="Wei J."/>
            <person name="Shu W."/>
            <person name="Hu C."/>
        </authorList>
    </citation>
    <scope>NUCLEOTIDE SEQUENCE [LARGE SCALE GENOMIC DNA]</scope>
    <source>
        <strain evidence="2 3">DQ-A4</strain>
    </source>
</reference>
<feature type="transmembrane region" description="Helical" evidence="1">
    <location>
        <begin position="23"/>
        <end position="42"/>
    </location>
</feature>
<evidence type="ECO:0000256" key="1">
    <source>
        <dbReference type="SAM" id="Phobius"/>
    </source>
</evidence>
<accession>A0ABV0K9W6</accession>
<evidence type="ECO:0000313" key="3">
    <source>
        <dbReference type="Proteomes" id="UP001482513"/>
    </source>
</evidence>
<evidence type="ECO:0000313" key="2">
    <source>
        <dbReference type="EMBL" id="MEP0949545.1"/>
    </source>
</evidence>
<dbReference type="PANTHER" id="PTHR34127:SF1">
    <property type="entry name" value="OS04G0405600 PROTEIN"/>
    <property type="match status" value="1"/>
</dbReference>
<organism evidence="2 3">
    <name type="scientific">Leptolyngbya subtilissima DQ-A4</name>
    <dbReference type="NCBI Taxonomy" id="2933933"/>
    <lineage>
        <taxon>Bacteria</taxon>
        <taxon>Bacillati</taxon>
        <taxon>Cyanobacteriota</taxon>
        <taxon>Cyanophyceae</taxon>
        <taxon>Leptolyngbyales</taxon>
        <taxon>Leptolyngbyaceae</taxon>
        <taxon>Leptolyngbya group</taxon>
        <taxon>Leptolyngbya</taxon>
    </lineage>
</organism>
<gene>
    <name evidence="2" type="ORF">NC992_21885</name>
</gene>
<name>A0ABV0K9W6_9CYAN</name>